<evidence type="ECO:0000256" key="8">
    <source>
        <dbReference type="SAM" id="Phobius"/>
    </source>
</evidence>
<keyword evidence="6 8" id="KW-1133">Transmembrane helix</keyword>
<dbReference type="InterPro" id="IPR038731">
    <property type="entry name" value="RgtA/B/C-like"/>
</dbReference>
<evidence type="ECO:0000313" key="11">
    <source>
        <dbReference type="Proteomes" id="UP000198703"/>
    </source>
</evidence>
<evidence type="ECO:0000256" key="3">
    <source>
        <dbReference type="ARBA" id="ARBA00022676"/>
    </source>
</evidence>
<comment type="subcellular location">
    <subcellularLocation>
        <location evidence="1">Cell membrane</location>
        <topology evidence="1">Multi-pass membrane protein</topology>
    </subcellularLocation>
</comment>
<gene>
    <name evidence="10" type="ORF">SAMN05444370_111137</name>
</gene>
<evidence type="ECO:0000256" key="7">
    <source>
        <dbReference type="ARBA" id="ARBA00023136"/>
    </source>
</evidence>
<dbReference type="GO" id="GO:0005886">
    <property type="term" value="C:plasma membrane"/>
    <property type="evidence" value="ECO:0007669"/>
    <property type="project" value="UniProtKB-SubCell"/>
</dbReference>
<dbReference type="OrthoDB" id="9811222at2"/>
<keyword evidence="11" id="KW-1185">Reference proteome</keyword>
<keyword evidence="7 8" id="KW-0472">Membrane</keyword>
<evidence type="ECO:0000256" key="4">
    <source>
        <dbReference type="ARBA" id="ARBA00022679"/>
    </source>
</evidence>
<accession>A0A1H4E090</accession>
<feature type="transmembrane region" description="Helical" evidence="8">
    <location>
        <begin position="301"/>
        <end position="319"/>
    </location>
</feature>
<evidence type="ECO:0000313" key="10">
    <source>
        <dbReference type="EMBL" id="SEA78227.1"/>
    </source>
</evidence>
<evidence type="ECO:0000256" key="5">
    <source>
        <dbReference type="ARBA" id="ARBA00022692"/>
    </source>
</evidence>
<evidence type="ECO:0000256" key="1">
    <source>
        <dbReference type="ARBA" id="ARBA00004651"/>
    </source>
</evidence>
<organism evidence="10 11">
    <name type="scientific">Rubrimonas cliftonensis</name>
    <dbReference type="NCBI Taxonomy" id="89524"/>
    <lineage>
        <taxon>Bacteria</taxon>
        <taxon>Pseudomonadati</taxon>
        <taxon>Pseudomonadota</taxon>
        <taxon>Alphaproteobacteria</taxon>
        <taxon>Rhodobacterales</taxon>
        <taxon>Paracoccaceae</taxon>
        <taxon>Rubrimonas</taxon>
    </lineage>
</organism>
<evidence type="ECO:0000256" key="6">
    <source>
        <dbReference type="ARBA" id="ARBA00022989"/>
    </source>
</evidence>
<keyword evidence="3" id="KW-0328">Glycosyltransferase</keyword>
<evidence type="ECO:0000259" key="9">
    <source>
        <dbReference type="Pfam" id="PF13231"/>
    </source>
</evidence>
<reference evidence="10 11" key="1">
    <citation type="submission" date="2016-10" db="EMBL/GenBank/DDBJ databases">
        <authorList>
            <person name="de Groot N.N."/>
        </authorList>
    </citation>
    <scope>NUCLEOTIDE SEQUENCE [LARGE SCALE GENOMIC DNA]</scope>
    <source>
        <strain evidence="10 11">DSM 15345</strain>
    </source>
</reference>
<dbReference type="Pfam" id="PF13231">
    <property type="entry name" value="PMT_2"/>
    <property type="match status" value="1"/>
</dbReference>
<dbReference type="PANTHER" id="PTHR33908">
    <property type="entry name" value="MANNOSYLTRANSFERASE YKCB-RELATED"/>
    <property type="match status" value="1"/>
</dbReference>
<dbReference type="AlphaFoldDB" id="A0A1H4E090"/>
<feature type="transmembrane region" description="Helical" evidence="8">
    <location>
        <begin position="127"/>
        <end position="152"/>
    </location>
</feature>
<keyword evidence="5 8" id="KW-0812">Transmembrane</keyword>
<dbReference type="STRING" id="89524.SAMN05444370_111137"/>
<keyword evidence="2" id="KW-1003">Cell membrane</keyword>
<evidence type="ECO:0000256" key="2">
    <source>
        <dbReference type="ARBA" id="ARBA00022475"/>
    </source>
</evidence>
<dbReference type="GO" id="GO:0009103">
    <property type="term" value="P:lipopolysaccharide biosynthetic process"/>
    <property type="evidence" value="ECO:0007669"/>
    <property type="project" value="UniProtKB-ARBA"/>
</dbReference>
<protein>
    <submittedName>
        <fullName evidence="10">4-amino-4-deoxy-L-arabinose transferase</fullName>
    </submittedName>
</protein>
<feature type="domain" description="Glycosyltransferase RgtA/B/C/D-like" evidence="9">
    <location>
        <begin position="62"/>
        <end position="221"/>
    </location>
</feature>
<dbReference type="InterPro" id="IPR050297">
    <property type="entry name" value="LipidA_mod_glycosyltrf_83"/>
</dbReference>
<feature type="transmembrane region" description="Helical" evidence="8">
    <location>
        <begin position="248"/>
        <end position="272"/>
    </location>
</feature>
<feature type="transmembrane region" description="Helical" evidence="8">
    <location>
        <begin position="331"/>
        <end position="351"/>
    </location>
</feature>
<name>A0A1H4E090_9RHOB</name>
<feature type="transmembrane region" description="Helical" evidence="8">
    <location>
        <begin position="279"/>
        <end position="295"/>
    </location>
</feature>
<dbReference type="GO" id="GO:0016763">
    <property type="term" value="F:pentosyltransferase activity"/>
    <property type="evidence" value="ECO:0007669"/>
    <property type="project" value="TreeGrafter"/>
</dbReference>
<proteinExistence type="predicted"/>
<dbReference type="RefSeq" id="WP_093254917.1">
    <property type="nucleotide sequence ID" value="NZ_FNQM01000011.1"/>
</dbReference>
<sequence>MPRSAAFARVEAALSPLALLAVVAAAAAALRLALLAANGTDLFVDEAQYWTWSREIAGGYFSKPPLVAWIIRAATELGGAADPFHVRAAAPVLQSLAAVAVGALGAQALDARTGLLAGLAWLTMPGVAFGAQVIATDAAMLPALALALLLWLRTVARPSAATALAAGAALGLAALGKYAALYAIPCAVLWALADPGGRPRPRDAALALAAAAAALAPNLLWNLAHDAVTLSHTASNAGASEGLRPGALAAFVGAQFGVMGPLLFAAWLVAAWRSPRGPLFWFSAPILLIVALQALRAGANANWAAAAFVAATPMAAAELARWGRGAMATSFGLACAVSLALPLAAAAPYAIPGPRGLPAFARVLGQQAYADEVGARAAAAGATLVLADNRALLAALTHGLREAGPAVAAAPRDGPPRHGWDLAPPPTPDAGGAVLWATLGEAGPPPQGWRAVPLPPPAAQPFMGTRAPGLTLLEAGP</sequence>
<dbReference type="EMBL" id="FNQM01000011">
    <property type="protein sequence ID" value="SEA78227.1"/>
    <property type="molecule type" value="Genomic_DNA"/>
</dbReference>
<dbReference type="Proteomes" id="UP000198703">
    <property type="component" value="Unassembled WGS sequence"/>
</dbReference>
<feature type="transmembrane region" description="Helical" evidence="8">
    <location>
        <begin position="164"/>
        <end position="192"/>
    </location>
</feature>
<keyword evidence="4 10" id="KW-0808">Transferase</keyword>
<dbReference type="PANTHER" id="PTHR33908:SF11">
    <property type="entry name" value="MEMBRANE PROTEIN"/>
    <property type="match status" value="1"/>
</dbReference>
<feature type="transmembrane region" description="Helical" evidence="8">
    <location>
        <begin position="88"/>
        <end position="106"/>
    </location>
</feature>